<dbReference type="InterPro" id="IPR000305">
    <property type="entry name" value="GIY-YIG_endonuc"/>
</dbReference>
<keyword evidence="13" id="KW-1185">Reference proteome</keyword>
<organism evidence="12 13">
    <name type="scientific">Tepidamorphus gemmatus</name>
    <dbReference type="NCBI Taxonomy" id="747076"/>
    <lineage>
        <taxon>Bacteria</taxon>
        <taxon>Pseudomonadati</taxon>
        <taxon>Pseudomonadota</taxon>
        <taxon>Alphaproteobacteria</taxon>
        <taxon>Hyphomicrobiales</taxon>
        <taxon>Tepidamorphaceae</taxon>
        <taxon>Tepidamorphus</taxon>
    </lineage>
</organism>
<dbReference type="InterPro" id="IPR047296">
    <property type="entry name" value="GIY-YIG_UvrC_Cho"/>
</dbReference>
<feature type="domain" description="UVR" evidence="9">
    <location>
        <begin position="226"/>
        <end position="261"/>
    </location>
</feature>
<dbReference type="InterPro" id="IPR004791">
    <property type="entry name" value="UvrC"/>
</dbReference>
<dbReference type="PANTHER" id="PTHR30562">
    <property type="entry name" value="UVRC/OXIDOREDUCTASE"/>
    <property type="match status" value="1"/>
</dbReference>
<dbReference type="Pfam" id="PF22920">
    <property type="entry name" value="UvrC_RNaseH"/>
    <property type="match status" value="1"/>
</dbReference>
<evidence type="ECO:0000256" key="5">
    <source>
        <dbReference type="ARBA" id="ARBA00023204"/>
    </source>
</evidence>
<evidence type="ECO:0000256" key="4">
    <source>
        <dbReference type="ARBA" id="ARBA00022881"/>
    </source>
</evidence>
<dbReference type="InterPro" id="IPR001943">
    <property type="entry name" value="UVR_dom"/>
</dbReference>
<dbReference type="GO" id="GO:0005737">
    <property type="term" value="C:cytoplasm"/>
    <property type="evidence" value="ECO:0007669"/>
    <property type="project" value="UniProtKB-SubCell"/>
</dbReference>
<evidence type="ECO:0000256" key="1">
    <source>
        <dbReference type="ARBA" id="ARBA00022490"/>
    </source>
</evidence>
<dbReference type="Gene3D" id="4.10.860.10">
    <property type="entry name" value="UVR domain"/>
    <property type="match status" value="1"/>
</dbReference>
<dbReference type="GO" id="GO:0003677">
    <property type="term" value="F:DNA binding"/>
    <property type="evidence" value="ECO:0007669"/>
    <property type="project" value="UniProtKB-UniRule"/>
</dbReference>
<comment type="function">
    <text evidence="7">The UvrABC repair system catalyzes the recognition and processing of DNA lesions. UvrC both incises the 5' and 3' sides of the lesion. The N-terminal half is responsible for the 3' incision and the C-terminal half is responsible for the 5' incision.</text>
</comment>
<keyword evidence="1 7" id="KW-0963">Cytoplasm</keyword>
<dbReference type="AlphaFoldDB" id="A0A4R3MJ29"/>
<evidence type="ECO:0000313" key="12">
    <source>
        <dbReference type="EMBL" id="TCT13642.1"/>
    </source>
</evidence>
<comment type="subcellular location">
    <subcellularLocation>
        <location evidence="7">Cytoplasm</location>
    </subcellularLocation>
</comment>
<dbReference type="Pfam" id="PF14520">
    <property type="entry name" value="HHH_5"/>
    <property type="match status" value="1"/>
</dbReference>
<dbReference type="GO" id="GO:0009380">
    <property type="term" value="C:excinuclease repair complex"/>
    <property type="evidence" value="ECO:0007669"/>
    <property type="project" value="InterPro"/>
</dbReference>
<comment type="similarity">
    <text evidence="7">Belongs to the UvrC family.</text>
</comment>
<evidence type="ECO:0000256" key="2">
    <source>
        <dbReference type="ARBA" id="ARBA00022763"/>
    </source>
</evidence>
<accession>A0A4R3MJ29</accession>
<keyword evidence="2 7" id="KW-0227">DNA damage</keyword>
<feature type="domain" description="GIY-YIG" evidence="10">
    <location>
        <begin position="38"/>
        <end position="116"/>
    </location>
</feature>
<dbReference type="CDD" id="cd10434">
    <property type="entry name" value="GIY-YIG_UvrC_Cho"/>
    <property type="match status" value="1"/>
</dbReference>
<dbReference type="Gene3D" id="3.30.420.340">
    <property type="entry name" value="UvrC, RNAse H endonuclease domain"/>
    <property type="match status" value="1"/>
</dbReference>
<dbReference type="InterPro" id="IPR001162">
    <property type="entry name" value="UvrC_RNase_H_dom"/>
</dbReference>
<keyword evidence="5 7" id="KW-0234">DNA repair</keyword>
<dbReference type="Proteomes" id="UP000295678">
    <property type="component" value="Unassembled WGS sequence"/>
</dbReference>
<keyword evidence="6 7" id="KW-0742">SOS response</keyword>
<protein>
    <recommendedName>
        <fullName evidence="7">UvrABC system protein C</fullName>
        <shortName evidence="7">Protein UvrC</shortName>
    </recommendedName>
    <alternativeName>
        <fullName evidence="7">Excinuclease ABC subunit C</fullName>
    </alternativeName>
</protein>
<dbReference type="InterPro" id="IPR035901">
    <property type="entry name" value="GIY-YIG_endonuc_sf"/>
</dbReference>
<dbReference type="PROSITE" id="PS50165">
    <property type="entry name" value="UVRC"/>
    <property type="match status" value="1"/>
</dbReference>
<dbReference type="PANTHER" id="PTHR30562:SF1">
    <property type="entry name" value="UVRABC SYSTEM PROTEIN C"/>
    <property type="match status" value="1"/>
</dbReference>
<feature type="region of interest" description="Disordered" evidence="8">
    <location>
        <begin position="481"/>
        <end position="547"/>
    </location>
</feature>
<dbReference type="InterPro" id="IPR003583">
    <property type="entry name" value="Hlx-hairpin-Hlx_DNA-bd_motif"/>
</dbReference>
<dbReference type="PROSITE" id="PS50151">
    <property type="entry name" value="UVR"/>
    <property type="match status" value="1"/>
</dbReference>
<dbReference type="SMART" id="SM00278">
    <property type="entry name" value="HhH1"/>
    <property type="match status" value="2"/>
</dbReference>
<proteinExistence type="inferred from homology"/>
<evidence type="ECO:0000259" key="10">
    <source>
        <dbReference type="PROSITE" id="PS50164"/>
    </source>
</evidence>
<dbReference type="RefSeq" id="WP_132805007.1">
    <property type="nucleotide sequence ID" value="NZ_SMAK01000001.1"/>
</dbReference>
<dbReference type="Gene3D" id="1.10.150.20">
    <property type="entry name" value="5' to 3' exonuclease, C-terminal subdomain"/>
    <property type="match status" value="1"/>
</dbReference>
<dbReference type="OrthoDB" id="9804933at2"/>
<dbReference type="HAMAP" id="MF_00203">
    <property type="entry name" value="UvrC"/>
    <property type="match status" value="1"/>
</dbReference>
<keyword evidence="3 7" id="KW-0228">DNA excision</keyword>
<dbReference type="FunFam" id="3.40.1440.10:FF:000001">
    <property type="entry name" value="UvrABC system protein C"/>
    <property type="match status" value="1"/>
</dbReference>
<evidence type="ECO:0000259" key="11">
    <source>
        <dbReference type="PROSITE" id="PS50165"/>
    </source>
</evidence>
<dbReference type="InterPro" id="IPR036876">
    <property type="entry name" value="UVR_dom_sf"/>
</dbReference>
<dbReference type="NCBIfam" id="TIGR00194">
    <property type="entry name" value="uvrC"/>
    <property type="match status" value="1"/>
</dbReference>
<gene>
    <name evidence="7" type="primary">uvrC</name>
    <name evidence="12" type="ORF">EDC22_101512</name>
</gene>
<dbReference type="GO" id="GO:0009432">
    <property type="term" value="P:SOS response"/>
    <property type="evidence" value="ECO:0007669"/>
    <property type="project" value="UniProtKB-UniRule"/>
</dbReference>
<evidence type="ECO:0000313" key="13">
    <source>
        <dbReference type="Proteomes" id="UP000295678"/>
    </source>
</evidence>
<sequence length="702" mass="76341">MSTDGTGTDPIDRTTGDSAGAARTGPAVIAAMVKRLPNGPGVYRMIDAAGEVLYVGKARSLRKRVASYARIGGQTNRIARMIAETAAMEFVSTATETEALLLEANLIKRLRPRFNVLMRDDKSFPYILITRDHPAPQILKHRGARSRKGDYFGPFASAGAVGRTINALQRAFLLRSCSDSVYESRTRPCLLFQIKRCSAPCTGEISLADYAALVGEAQAFLSGRSGAVREELARQMEAASERLDFEQAAVFRNRLSALSHVTSHQGINVPSVEEADVFAVHQEGGQTSIQVFFFRTGQNWGNRAYFPRADRSLTAAEVLGPFISQFYDDKPVPRLILLSEPVEEMELLSEALALKAGRRVEIAVPKRGDKKILTDHALSNAREALGRRLAETASQERLLAAVAEAFGLDRPPRRIEVYDNSHIMGTSAVGAMIVAGPQGFEKGQYRKFNIRDRDLTPGDDYGMMREVLRRRFTRLLKESGRDVPGAPIAGAADEDRPADTRQVAPPPAGKGGEPLHLAAGDDPSPDFRLGHAIDDGDRGDDDPAPLADDLTPWPDLVLIDGGPGQLAAARAVLAELGITDVPLVGIAKGIDRDAGREVFHVPGRQPFRLAPRDPVLYFVQRLRDEAHRFAIGSHRARRKKVMAQNPLDEIPGIGPARKRALLRHFGSAKAVSRAALADLEATPGISAQMAKTVYEHFHDGGG</sequence>
<dbReference type="EMBL" id="SMAK01000001">
    <property type="protein sequence ID" value="TCT13642.1"/>
    <property type="molecule type" value="Genomic_DNA"/>
</dbReference>
<dbReference type="Pfam" id="PF02151">
    <property type="entry name" value="UVR"/>
    <property type="match status" value="1"/>
</dbReference>
<comment type="subunit">
    <text evidence="7">Interacts with UvrB in an incision complex.</text>
</comment>
<dbReference type="Pfam" id="PF08459">
    <property type="entry name" value="UvrC_RNaseH_dom"/>
    <property type="match status" value="1"/>
</dbReference>
<dbReference type="InterPro" id="IPR010994">
    <property type="entry name" value="RuvA_2-like"/>
</dbReference>
<evidence type="ECO:0000256" key="6">
    <source>
        <dbReference type="ARBA" id="ARBA00023236"/>
    </source>
</evidence>
<evidence type="ECO:0000256" key="3">
    <source>
        <dbReference type="ARBA" id="ARBA00022769"/>
    </source>
</evidence>
<dbReference type="Gene3D" id="3.40.1440.10">
    <property type="entry name" value="GIY-YIG endonuclease"/>
    <property type="match status" value="1"/>
</dbReference>
<dbReference type="SUPFAM" id="SSF46600">
    <property type="entry name" value="C-terminal UvrC-binding domain of UvrB"/>
    <property type="match status" value="1"/>
</dbReference>
<feature type="region of interest" description="Disordered" evidence="8">
    <location>
        <begin position="1"/>
        <end position="21"/>
    </location>
</feature>
<dbReference type="SUPFAM" id="SSF82771">
    <property type="entry name" value="GIY-YIG endonuclease"/>
    <property type="match status" value="1"/>
</dbReference>
<name>A0A4R3MJ29_9HYPH</name>
<dbReference type="NCBIfam" id="NF001824">
    <property type="entry name" value="PRK00558.1-5"/>
    <property type="match status" value="1"/>
</dbReference>
<dbReference type="GO" id="GO:0006289">
    <property type="term" value="P:nucleotide-excision repair"/>
    <property type="evidence" value="ECO:0007669"/>
    <property type="project" value="UniProtKB-UniRule"/>
</dbReference>
<dbReference type="GO" id="GO:0009381">
    <property type="term" value="F:excinuclease ABC activity"/>
    <property type="evidence" value="ECO:0007669"/>
    <property type="project" value="UniProtKB-UniRule"/>
</dbReference>
<feature type="domain" description="UvrC family homology region profile" evidence="11">
    <location>
        <begin position="277"/>
        <end position="573"/>
    </location>
</feature>
<dbReference type="SMART" id="SM00465">
    <property type="entry name" value="GIYc"/>
    <property type="match status" value="1"/>
</dbReference>
<evidence type="ECO:0000259" key="9">
    <source>
        <dbReference type="PROSITE" id="PS50151"/>
    </source>
</evidence>
<evidence type="ECO:0000256" key="7">
    <source>
        <dbReference type="HAMAP-Rule" id="MF_00203"/>
    </source>
</evidence>
<dbReference type="InterPro" id="IPR038476">
    <property type="entry name" value="UvrC_RNase_H_dom_sf"/>
</dbReference>
<evidence type="ECO:0000256" key="8">
    <source>
        <dbReference type="SAM" id="MobiDB-lite"/>
    </source>
</evidence>
<dbReference type="InterPro" id="IPR050066">
    <property type="entry name" value="UvrABC_protein_C"/>
</dbReference>
<dbReference type="SUPFAM" id="SSF47781">
    <property type="entry name" value="RuvA domain 2-like"/>
    <property type="match status" value="1"/>
</dbReference>
<keyword evidence="4 7" id="KW-0267">Excision nuclease</keyword>
<comment type="caution">
    <text evidence="12">The sequence shown here is derived from an EMBL/GenBank/DDBJ whole genome shotgun (WGS) entry which is preliminary data.</text>
</comment>
<dbReference type="PROSITE" id="PS50164">
    <property type="entry name" value="GIY_YIG"/>
    <property type="match status" value="1"/>
</dbReference>
<dbReference type="Pfam" id="PF01541">
    <property type="entry name" value="GIY-YIG"/>
    <property type="match status" value="1"/>
</dbReference>
<reference evidence="12 13" key="1">
    <citation type="submission" date="2019-03" db="EMBL/GenBank/DDBJ databases">
        <title>Genomic Encyclopedia of Type Strains, Phase IV (KMG-IV): sequencing the most valuable type-strain genomes for metagenomic binning, comparative biology and taxonomic classification.</title>
        <authorList>
            <person name="Goeker M."/>
        </authorList>
    </citation>
    <scope>NUCLEOTIDE SEQUENCE [LARGE SCALE GENOMIC DNA]</scope>
    <source>
        <strain evidence="12 13">DSM 19345</strain>
    </source>
</reference>